<feature type="modified residue" description="4-aspartylphosphate" evidence="8">
    <location>
        <position position="55"/>
    </location>
</feature>
<dbReference type="Gene3D" id="1.10.10.60">
    <property type="entry name" value="Homeodomain-like"/>
    <property type="match status" value="2"/>
</dbReference>
<dbReference type="SMART" id="SM00448">
    <property type="entry name" value="REC"/>
    <property type="match status" value="1"/>
</dbReference>
<evidence type="ECO:0000313" key="13">
    <source>
        <dbReference type="Proteomes" id="UP001057134"/>
    </source>
</evidence>
<dbReference type="SUPFAM" id="SSF46689">
    <property type="entry name" value="Homeodomain-like"/>
    <property type="match status" value="2"/>
</dbReference>
<dbReference type="PROSITE" id="PS00041">
    <property type="entry name" value="HTH_ARAC_FAMILY_1"/>
    <property type="match status" value="1"/>
</dbReference>
<dbReference type="InterPro" id="IPR009057">
    <property type="entry name" value="Homeodomain-like_sf"/>
</dbReference>
<feature type="domain" description="Response regulatory" evidence="11">
    <location>
        <begin position="3"/>
        <end position="120"/>
    </location>
</feature>
<dbReference type="Proteomes" id="UP001057134">
    <property type="component" value="Chromosome"/>
</dbReference>
<evidence type="ECO:0000256" key="6">
    <source>
        <dbReference type="ARBA" id="ARBA00023125"/>
    </source>
</evidence>
<dbReference type="InterPro" id="IPR011006">
    <property type="entry name" value="CheY-like_superfamily"/>
</dbReference>
<keyword evidence="3 8" id="KW-0597">Phosphoprotein</keyword>
<dbReference type="SUPFAM" id="SSF52172">
    <property type="entry name" value="CheY-like"/>
    <property type="match status" value="1"/>
</dbReference>
<evidence type="ECO:0000259" key="11">
    <source>
        <dbReference type="PROSITE" id="PS50110"/>
    </source>
</evidence>
<evidence type="ECO:0000256" key="3">
    <source>
        <dbReference type="ARBA" id="ARBA00022553"/>
    </source>
</evidence>
<keyword evidence="2" id="KW-0963">Cytoplasm</keyword>
<keyword evidence="7" id="KW-0804">Transcription</keyword>
<evidence type="ECO:0000256" key="8">
    <source>
        <dbReference type="PROSITE-ProRule" id="PRU00169"/>
    </source>
</evidence>
<evidence type="ECO:0000256" key="2">
    <source>
        <dbReference type="ARBA" id="ARBA00022490"/>
    </source>
</evidence>
<dbReference type="Pfam" id="PF00072">
    <property type="entry name" value="Response_reg"/>
    <property type="match status" value="1"/>
</dbReference>
<dbReference type="InterPro" id="IPR018062">
    <property type="entry name" value="HTH_AraC-typ_CS"/>
</dbReference>
<dbReference type="CDD" id="cd17536">
    <property type="entry name" value="REC_YesN-like"/>
    <property type="match status" value="1"/>
</dbReference>
<sequence length="273" mass="30535">MYKVWLVEDESQIREGIKRMIEQLCPDFGVTREAAHGKEAMELLGSDIPDLIISDIRMREMDGLTFIREVRKRYADLPVMIISGYQDFHYAQEAIRCEVADYLLKPVSRKAFLTALEKIRNKLNAARGILPPVSPPPIAPADSSPESGSGSGAAGQPEAHRSPAQDKYTIRTIKEYIINHPEDDLSLNALASLVALHPAYVSSLFKAETGQNLSDFITEARMERAKYLLTHTQLKVYDVARLSGYPSPKHFALVFKQQTGMPPGAYRDQFAAQ</sequence>
<organism evidence="12 13">
    <name type="scientific">Paenibacillus konkukensis</name>
    <dbReference type="NCBI Taxonomy" id="2020716"/>
    <lineage>
        <taxon>Bacteria</taxon>
        <taxon>Bacillati</taxon>
        <taxon>Bacillota</taxon>
        <taxon>Bacilli</taxon>
        <taxon>Bacillales</taxon>
        <taxon>Paenibacillaceae</taxon>
        <taxon>Paenibacillus</taxon>
    </lineage>
</organism>
<dbReference type="PROSITE" id="PS01124">
    <property type="entry name" value="HTH_ARAC_FAMILY_2"/>
    <property type="match status" value="1"/>
</dbReference>
<dbReference type="PROSITE" id="PS50110">
    <property type="entry name" value="RESPONSE_REGULATORY"/>
    <property type="match status" value="1"/>
</dbReference>
<reference evidence="12" key="2">
    <citation type="journal article" date="2021" name="J Anim Sci Technol">
        <title>Complete genome sequence of Paenibacillus konkukensis sp. nov. SK3146 as a potential probiotic strain.</title>
        <authorList>
            <person name="Jung H.I."/>
            <person name="Park S."/>
            <person name="Niu K.M."/>
            <person name="Lee S.W."/>
            <person name="Kothari D."/>
            <person name="Yi K.J."/>
            <person name="Kim S.K."/>
        </authorList>
    </citation>
    <scope>NUCLEOTIDE SEQUENCE</scope>
    <source>
        <strain evidence="12">SK3146</strain>
    </source>
</reference>
<proteinExistence type="predicted"/>
<dbReference type="Pfam" id="PF12833">
    <property type="entry name" value="HTH_18"/>
    <property type="match status" value="1"/>
</dbReference>
<dbReference type="Gene3D" id="3.40.50.2300">
    <property type="match status" value="1"/>
</dbReference>
<gene>
    <name evidence="12" type="ORF">SK3146_02211</name>
</gene>
<dbReference type="PANTHER" id="PTHR42713:SF3">
    <property type="entry name" value="TRANSCRIPTIONAL REGULATORY PROTEIN HPTR"/>
    <property type="match status" value="1"/>
</dbReference>
<name>A0ABY4RM88_9BACL</name>
<evidence type="ECO:0000256" key="9">
    <source>
        <dbReference type="SAM" id="MobiDB-lite"/>
    </source>
</evidence>
<evidence type="ECO:0000259" key="10">
    <source>
        <dbReference type="PROSITE" id="PS01124"/>
    </source>
</evidence>
<keyword evidence="6" id="KW-0238">DNA-binding</keyword>
<dbReference type="SMART" id="SM00342">
    <property type="entry name" value="HTH_ARAC"/>
    <property type="match status" value="1"/>
</dbReference>
<reference evidence="12" key="1">
    <citation type="submission" date="2018-02" db="EMBL/GenBank/DDBJ databases">
        <authorList>
            <person name="Kim S.-K."/>
            <person name="Jung H.-I."/>
            <person name="Lee S.-W."/>
        </authorList>
    </citation>
    <scope>NUCLEOTIDE SEQUENCE</scope>
    <source>
        <strain evidence="12">SK3146</strain>
    </source>
</reference>
<keyword evidence="4" id="KW-0902">Two-component regulatory system</keyword>
<dbReference type="EMBL" id="CP027059">
    <property type="protein sequence ID" value="UQZ83050.1"/>
    <property type="molecule type" value="Genomic_DNA"/>
</dbReference>
<keyword evidence="13" id="KW-1185">Reference proteome</keyword>
<keyword evidence="5" id="KW-0805">Transcription regulation</keyword>
<comment type="subcellular location">
    <subcellularLocation>
        <location evidence="1">Cytoplasm</location>
    </subcellularLocation>
</comment>
<feature type="domain" description="HTH araC/xylS-type" evidence="10">
    <location>
        <begin position="171"/>
        <end position="269"/>
    </location>
</feature>
<dbReference type="InterPro" id="IPR018060">
    <property type="entry name" value="HTH_AraC"/>
</dbReference>
<evidence type="ECO:0000256" key="5">
    <source>
        <dbReference type="ARBA" id="ARBA00023015"/>
    </source>
</evidence>
<dbReference type="RefSeq" id="WP_249865116.1">
    <property type="nucleotide sequence ID" value="NZ_CP027059.1"/>
</dbReference>
<protein>
    <submittedName>
        <fullName evidence="12">Response regulatory protein</fullName>
    </submittedName>
</protein>
<dbReference type="InterPro" id="IPR001789">
    <property type="entry name" value="Sig_transdc_resp-reg_receiver"/>
</dbReference>
<evidence type="ECO:0000256" key="4">
    <source>
        <dbReference type="ARBA" id="ARBA00023012"/>
    </source>
</evidence>
<evidence type="ECO:0000256" key="7">
    <source>
        <dbReference type="ARBA" id="ARBA00023163"/>
    </source>
</evidence>
<feature type="region of interest" description="Disordered" evidence="9">
    <location>
        <begin position="130"/>
        <end position="165"/>
    </location>
</feature>
<dbReference type="InterPro" id="IPR051552">
    <property type="entry name" value="HptR"/>
</dbReference>
<evidence type="ECO:0000256" key="1">
    <source>
        <dbReference type="ARBA" id="ARBA00004496"/>
    </source>
</evidence>
<evidence type="ECO:0000313" key="12">
    <source>
        <dbReference type="EMBL" id="UQZ83050.1"/>
    </source>
</evidence>
<dbReference type="PANTHER" id="PTHR42713">
    <property type="entry name" value="HISTIDINE KINASE-RELATED"/>
    <property type="match status" value="1"/>
</dbReference>
<accession>A0ABY4RM88</accession>